<protein>
    <submittedName>
        <fullName evidence="1">Uncharacterized protein</fullName>
    </submittedName>
</protein>
<accession>A0A1T4W5Z6</accession>
<dbReference type="AlphaFoldDB" id="A0A1T4W5Z6"/>
<name>A0A1T4W5Z6_9GAMM</name>
<evidence type="ECO:0000313" key="2">
    <source>
        <dbReference type="Proteomes" id="UP000190162"/>
    </source>
</evidence>
<dbReference type="Proteomes" id="UP000190162">
    <property type="component" value="Unassembled WGS sequence"/>
</dbReference>
<sequence length="59" mass="6714">MFDFKRLVDNCTQIGNDAAKRTLEAGRPVTSWDVQRKKVIRIYPDGRIEDVPVPKKGAL</sequence>
<proteinExistence type="predicted"/>
<reference evidence="2" key="1">
    <citation type="submission" date="2017-02" db="EMBL/GenBank/DDBJ databases">
        <authorList>
            <person name="Varghese N."/>
            <person name="Submissions S."/>
        </authorList>
    </citation>
    <scope>NUCLEOTIDE SEQUENCE [LARGE SCALE GENOMIC DNA]</scope>
    <source>
        <strain evidence="2">DSM 22720</strain>
    </source>
</reference>
<gene>
    <name evidence="1" type="ORF">SAMN02745132_04734</name>
</gene>
<organism evidence="1 2">
    <name type="scientific">Enterovibrio nigricans DSM 22720</name>
    <dbReference type="NCBI Taxonomy" id="1121868"/>
    <lineage>
        <taxon>Bacteria</taxon>
        <taxon>Pseudomonadati</taxon>
        <taxon>Pseudomonadota</taxon>
        <taxon>Gammaproteobacteria</taxon>
        <taxon>Vibrionales</taxon>
        <taxon>Vibrionaceae</taxon>
        <taxon>Enterovibrio</taxon>
    </lineage>
</organism>
<dbReference type="EMBL" id="FUXU01000154">
    <property type="protein sequence ID" value="SKA72131.1"/>
    <property type="molecule type" value="Genomic_DNA"/>
</dbReference>
<keyword evidence="2" id="KW-1185">Reference proteome</keyword>
<evidence type="ECO:0000313" key="1">
    <source>
        <dbReference type="EMBL" id="SKA72131.1"/>
    </source>
</evidence>